<gene>
    <name evidence="2" type="ORF">ACFP73_14815</name>
</gene>
<feature type="transmembrane region" description="Helical" evidence="1">
    <location>
        <begin position="6"/>
        <end position="28"/>
    </location>
</feature>
<evidence type="ECO:0000256" key="1">
    <source>
        <dbReference type="SAM" id="Phobius"/>
    </source>
</evidence>
<keyword evidence="1" id="KW-1133">Transmembrane helix</keyword>
<dbReference type="EMBL" id="JBHSUC010000025">
    <property type="protein sequence ID" value="MFC6363340.1"/>
    <property type="molecule type" value="Genomic_DNA"/>
</dbReference>
<protein>
    <submittedName>
        <fullName evidence="2">Uncharacterized protein</fullName>
    </submittedName>
</protein>
<sequence length="143" mass="16274">MSNIPVWAAVAASLSAIGALLNALTAIVNRYDAKIKAVKDLLAVRANFINSHVKDGVINTNKKIVMDPICKQILQVEDDIKIAQKIWIIRFVQFIFRSSVENELRYYFFTLLHSSLQDFFRDSDSDTSTLSYLTKVKEIYTIL</sequence>
<accession>A0ABW1VSV8</accession>
<dbReference type="Proteomes" id="UP001596215">
    <property type="component" value="Unassembled WGS sequence"/>
</dbReference>
<keyword evidence="1" id="KW-0472">Membrane</keyword>
<organism evidence="2 3">
    <name type="scientific">Tatumella punctata</name>
    <dbReference type="NCBI Taxonomy" id="399969"/>
    <lineage>
        <taxon>Bacteria</taxon>
        <taxon>Pseudomonadati</taxon>
        <taxon>Pseudomonadota</taxon>
        <taxon>Gammaproteobacteria</taxon>
        <taxon>Enterobacterales</taxon>
        <taxon>Erwiniaceae</taxon>
        <taxon>Tatumella</taxon>
    </lineage>
</organism>
<keyword evidence="1" id="KW-0812">Transmembrane</keyword>
<dbReference type="RefSeq" id="WP_343876592.1">
    <property type="nucleotide sequence ID" value="NZ_BAAAFW010000008.1"/>
</dbReference>
<evidence type="ECO:0000313" key="3">
    <source>
        <dbReference type="Proteomes" id="UP001596215"/>
    </source>
</evidence>
<evidence type="ECO:0000313" key="2">
    <source>
        <dbReference type="EMBL" id="MFC6363340.1"/>
    </source>
</evidence>
<proteinExistence type="predicted"/>
<reference evidence="3" key="1">
    <citation type="journal article" date="2019" name="Int. J. Syst. Evol. Microbiol.">
        <title>The Global Catalogue of Microorganisms (GCM) 10K type strain sequencing project: providing services to taxonomists for standard genome sequencing and annotation.</title>
        <authorList>
            <consortium name="The Broad Institute Genomics Platform"/>
            <consortium name="The Broad Institute Genome Sequencing Center for Infectious Disease"/>
            <person name="Wu L."/>
            <person name="Ma J."/>
        </authorList>
    </citation>
    <scope>NUCLEOTIDE SEQUENCE [LARGE SCALE GENOMIC DNA]</scope>
    <source>
        <strain evidence="3">CGMCC 4.1530</strain>
    </source>
</reference>
<name>A0ABW1VSV8_9GAMM</name>
<keyword evidence="3" id="KW-1185">Reference proteome</keyword>
<comment type="caution">
    <text evidence="2">The sequence shown here is derived from an EMBL/GenBank/DDBJ whole genome shotgun (WGS) entry which is preliminary data.</text>
</comment>